<dbReference type="InterPro" id="IPR028979">
    <property type="entry name" value="Ser_kin/Pase_Hpr-like_N_sf"/>
</dbReference>
<accession>A0AAT9LA79</accession>
<keyword evidence="1" id="KW-0808">Transferase</keyword>
<keyword evidence="1" id="KW-0418">Kinase</keyword>
<sequence length="114" mass="12597">MFVRDMVSNLNLEVKAMTKEGSLRKVEGGYVGDVLSHVMANAQPGYAWITVQTHENIVAVASLLDVACIIVCQRELPAQTQERAKKEAVTLLWTESGAFEIAGRLYSLLYPEGR</sequence>
<reference evidence="1" key="1">
    <citation type="submission" date="2020-10" db="EMBL/GenBank/DDBJ databases">
        <authorList>
            <person name="Kadnikov V."/>
            <person name="Beletsky A.V."/>
            <person name="Mardanov A.V."/>
            <person name="Karnachuk O.V."/>
            <person name="Ravin N.V."/>
        </authorList>
    </citation>
    <scope>NUCLEOTIDE SEQUENCE</scope>
    <source>
        <strain evidence="1">Bu02</strain>
    </source>
</reference>
<dbReference type="AlphaFoldDB" id="A0AAT9LA79"/>
<dbReference type="EMBL" id="CP062796">
    <property type="protein sequence ID" value="QUL98030.1"/>
    <property type="molecule type" value="Genomic_DNA"/>
</dbReference>
<protein>
    <submittedName>
        <fullName evidence="1">Serine kinase</fullName>
    </submittedName>
</protein>
<organism evidence="1">
    <name type="scientific">Candidatus Fermentithermobacillus carboniphilus</name>
    <dbReference type="NCBI Taxonomy" id="3085328"/>
    <lineage>
        <taxon>Bacteria</taxon>
        <taxon>Bacillati</taxon>
        <taxon>Bacillota</taxon>
        <taxon>Candidatus Fermentithermobacillia</taxon>
        <taxon>Candidatus Fermentithermobacillales</taxon>
        <taxon>Candidatus Fermentithermobacillaceae</taxon>
        <taxon>Candidatus Fermentithermobacillus</taxon>
    </lineage>
</organism>
<dbReference type="Gene3D" id="3.40.1390.20">
    <property type="entry name" value="HprK N-terminal domain-like"/>
    <property type="match status" value="1"/>
</dbReference>
<gene>
    <name evidence="1" type="ORF">IMF26_08165</name>
</gene>
<dbReference type="GO" id="GO:0016301">
    <property type="term" value="F:kinase activity"/>
    <property type="evidence" value="ECO:0007669"/>
    <property type="project" value="UniProtKB-KW"/>
</dbReference>
<proteinExistence type="predicted"/>
<dbReference type="SUPFAM" id="SSF75138">
    <property type="entry name" value="HprK N-terminal domain-like"/>
    <property type="match status" value="1"/>
</dbReference>
<reference evidence="1" key="2">
    <citation type="journal article" date="2023" name="Biology">
        <title>Prokaryotic Life Associated with Coal-Fire Gas Vents Revealed by Metagenomics.</title>
        <authorList>
            <person name="Kadnikov V.V."/>
            <person name="Mardanov A.V."/>
            <person name="Beletsky A.V."/>
            <person name="Karnachuk O.V."/>
            <person name="Ravin N.V."/>
        </authorList>
    </citation>
    <scope>NUCLEOTIDE SEQUENCE</scope>
    <source>
        <strain evidence="1">Bu02</strain>
    </source>
</reference>
<evidence type="ECO:0000313" key="1">
    <source>
        <dbReference type="EMBL" id="QUL98030.1"/>
    </source>
</evidence>
<dbReference type="KEGG" id="fcz:IMF26_08165"/>
<name>A0AAT9LA79_9FIRM</name>